<dbReference type="PROSITE" id="PS50847">
    <property type="entry name" value="GRAM_POS_ANCHORING"/>
    <property type="match status" value="1"/>
</dbReference>
<dbReference type="Pfam" id="PF05506">
    <property type="entry name" value="PLipase_C_C"/>
    <property type="match status" value="1"/>
</dbReference>
<feature type="signal peptide" evidence="7">
    <location>
        <begin position="1"/>
        <end position="35"/>
    </location>
</feature>
<gene>
    <name evidence="9" type="ORF">ITX44_28320</name>
</gene>
<keyword evidence="2" id="KW-0964">Secreted</keyword>
<dbReference type="InterPro" id="IPR023849">
    <property type="entry name" value="TQXA_dom"/>
</dbReference>
<evidence type="ECO:0000256" key="3">
    <source>
        <dbReference type="ARBA" id="ARBA00022729"/>
    </source>
</evidence>
<dbReference type="EMBL" id="JADKYB010000017">
    <property type="protein sequence ID" value="MBM9508392.1"/>
    <property type="molecule type" value="Genomic_DNA"/>
</dbReference>
<name>A0ABS2TZ99_9ACTN</name>
<feature type="chain" id="PRO_5046070831" evidence="7">
    <location>
        <begin position="36"/>
        <end position="475"/>
    </location>
</feature>
<evidence type="ECO:0000256" key="5">
    <source>
        <dbReference type="SAM" id="MobiDB-lite"/>
    </source>
</evidence>
<evidence type="ECO:0000259" key="8">
    <source>
        <dbReference type="PROSITE" id="PS50847"/>
    </source>
</evidence>
<dbReference type="InterPro" id="IPR008475">
    <property type="entry name" value="PLipase_C_C"/>
</dbReference>
<dbReference type="NCBIfam" id="TIGR01167">
    <property type="entry name" value="LPXTG_anchor"/>
    <property type="match status" value="1"/>
</dbReference>
<dbReference type="InterPro" id="IPR019931">
    <property type="entry name" value="LPXTG_anchor"/>
</dbReference>
<evidence type="ECO:0000313" key="10">
    <source>
        <dbReference type="Proteomes" id="UP000749040"/>
    </source>
</evidence>
<dbReference type="PROSITE" id="PS51318">
    <property type="entry name" value="TAT"/>
    <property type="match status" value="1"/>
</dbReference>
<comment type="caution">
    <text evidence="9">The sequence shown here is derived from an EMBL/GenBank/DDBJ whole genome shotgun (WGS) entry which is preliminary data.</text>
</comment>
<evidence type="ECO:0000256" key="6">
    <source>
        <dbReference type="SAM" id="Phobius"/>
    </source>
</evidence>
<keyword evidence="10" id="KW-1185">Reference proteome</keyword>
<proteinExistence type="predicted"/>
<evidence type="ECO:0000313" key="9">
    <source>
        <dbReference type="EMBL" id="MBM9508392.1"/>
    </source>
</evidence>
<dbReference type="NCBIfam" id="TIGR03934">
    <property type="entry name" value="TQXA_dom"/>
    <property type="match status" value="1"/>
</dbReference>
<keyword evidence="6" id="KW-0812">Transmembrane</keyword>
<keyword evidence="6" id="KW-1133">Transmembrane helix</keyword>
<keyword evidence="3 7" id="KW-0732">Signal</keyword>
<accession>A0ABS2TZ99</accession>
<dbReference type="InterPro" id="IPR013552">
    <property type="entry name" value="Thioester_dom"/>
</dbReference>
<feature type="transmembrane region" description="Helical" evidence="6">
    <location>
        <begin position="447"/>
        <end position="466"/>
    </location>
</feature>
<feature type="compositionally biased region" description="Low complexity" evidence="5">
    <location>
        <begin position="417"/>
        <end position="429"/>
    </location>
</feature>
<organism evidence="9 10">
    <name type="scientific">Actinacidiphila acididurans</name>
    <dbReference type="NCBI Taxonomy" id="2784346"/>
    <lineage>
        <taxon>Bacteria</taxon>
        <taxon>Bacillati</taxon>
        <taxon>Actinomycetota</taxon>
        <taxon>Actinomycetes</taxon>
        <taxon>Kitasatosporales</taxon>
        <taxon>Streptomycetaceae</taxon>
        <taxon>Actinacidiphila</taxon>
    </lineage>
</organism>
<dbReference type="Pfam" id="PF08341">
    <property type="entry name" value="TED"/>
    <property type="match status" value="1"/>
</dbReference>
<feature type="compositionally biased region" description="Polar residues" evidence="5">
    <location>
        <begin position="37"/>
        <end position="47"/>
    </location>
</feature>
<protein>
    <submittedName>
        <fullName evidence="9">Cys-Gln thioester bond-forming surface protein</fullName>
    </submittedName>
</protein>
<evidence type="ECO:0000256" key="4">
    <source>
        <dbReference type="ARBA" id="ARBA00023088"/>
    </source>
</evidence>
<feature type="region of interest" description="Disordered" evidence="5">
    <location>
        <begin position="404"/>
        <end position="440"/>
    </location>
</feature>
<evidence type="ECO:0000256" key="2">
    <source>
        <dbReference type="ARBA" id="ARBA00022525"/>
    </source>
</evidence>
<evidence type="ECO:0000256" key="1">
    <source>
        <dbReference type="ARBA" id="ARBA00022512"/>
    </source>
</evidence>
<dbReference type="InterPro" id="IPR006311">
    <property type="entry name" value="TAT_signal"/>
</dbReference>
<keyword evidence="1" id="KW-0134">Cell wall</keyword>
<feature type="domain" description="Gram-positive cocci surface proteins LPxTG" evidence="8">
    <location>
        <begin position="436"/>
        <end position="475"/>
    </location>
</feature>
<dbReference type="NCBIfam" id="NF041528">
    <property type="entry name" value="strep_LAETG"/>
    <property type="match status" value="1"/>
</dbReference>
<feature type="compositionally biased region" description="Polar residues" evidence="5">
    <location>
        <begin position="404"/>
        <end position="415"/>
    </location>
</feature>
<sequence>MFKTTRRTAARLAAAGVAAGLLAAGAMTAAGPATADDGTQPSSSGATATIDGIVPGLSDQAVVTENGSTHGEIAGLFRMNLDSGGSILTYCIDFHNGTQDHAQYHEVPWSATSLYAPGKDRAGAGKIDWILQHSFPQVSDLDALAKAAHAGPLTKKTAAAGTQVAIWRYSDGVDVKAKDPAAEQLAEYLYNTAVAVAEPAASLTLTPAAVSGKSGDRLGPVTVHTTATTARPELAASAPSGAKLVDAQGKPVTEVKDGAELYIDIPAGTPDGSTSLTVTASTTVPIGRAFTGTNDKGTPSQTQILAGSDSTDVTASATASWARKGAIPALSAQVDCAKNGVDVTASNQGDEGFTFRLEGRTYTIAPGKSQTVTVPVAEDQKYRIDITLPDKTVKTFQGVLDCRTATTPSPSAPGNQPSPATSPATTSGTTAGGGNLAETGSSSATPVIAGIAAALVVVGGGAVFFFRRKKSSGAS</sequence>
<dbReference type="RefSeq" id="WP_205360320.1">
    <property type="nucleotide sequence ID" value="NZ_JADKYB010000017.1"/>
</dbReference>
<evidence type="ECO:0000256" key="7">
    <source>
        <dbReference type="SAM" id="SignalP"/>
    </source>
</evidence>
<feature type="region of interest" description="Disordered" evidence="5">
    <location>
        <begin position="31"/>
        <end position="50"/>
    </location>
</feature>
<keyword evidence="4" id="KW-0572">Peptidoglycan-anchor</keyword>
<dbReference type="Proteomes" id="UP000749040">
    <property type="component" value="Unassembled WGS sequence"/>
</dbReference>
<reference evidence="9 10" key="1">
    <citation type="submission" date="2021-01" db="EMBL/GenBank/DDBJ databases">
        <title>Streptomyces acididurans sp. nov., isolated from a peat swamp forest soil.</title>
        <authorList>
            <person name="Chantavorakit T."/>
            <person name="Duangmal K."/>
        </authorList>
    </citation>
    <scope>NUCLEOTIDE SEQUENCE [LARGE SCALE GENOMIC DNA]</scope>
    <source>
        <strain evidence="9 10">KK5PA1</strain>
    </source>
</reference>
<keyword evidence="6" id="KW-0472">Membrane</keyword>